<keyword evidence="1" id="KW-0472">Membrane</keyword>
<feature type="transmembrane region" description="Helical" evidence="1">
    <location>
        <begin position="54"/>
        <end position="72"/>
    </location>
</feature>
<evidence type="ECO:0000313" key="3">
    <source>
        <dbReference type="EMBL" id="GES86440.1"/>
    </source>
</evidence>
<keyword evidence="1" id="KW-0812">Transmembrane</keyword>
<dbReference type="AlphaFoldDB" id="A0A2Z6RKX4"/>
<evidence type="ECO:0000256" key="1">
    <source>
        <dbReference type="SAM" id="Phobius"/>
    </source>
</evidence>
<feature type="transmembrane region" description="Helical" evidence="1">
    <location>
        <begin position="214"/>
        <end position="233"/>
    </location>
</feature>
<dbReference type="Proteomes" id="UP000615446">
    <property type="component" value="Unassembled WGS sequence"/>
</dbReference>
<evidence type="ECO:0000313" key="4">
    <source>
        <dbReference type="Proteomes" id="UP000247702"/>
    </source>
</evidence>
<gene>
    <name evidence="3" type="ORF">RCL2_001349500</name>
    <name evidence="2" type="ORF">RclHR1_05100012</name>
</gene>
<dbReference type="EMBL" id="BEXD01003883">
    <property type="protein sequence ID" value="GBC03416.1"/>
    <property type="molecule type" value="Genomic_DNA"/>
</dbReference>
<feature type="transmembrane region" description="Helical" evidence="1">
    <location>
        <begin position="185"/>
        <end position="202"/>
    </location>
</feature>
<keyword evidence="4" id="KW-1185">Reference proteome</keyword>
<name>A0A2Z6RKX4_9GLOM</name>
<feature type="transmembrane region" description="Helical" evidence="1">
    <location>
        <begin position="285"/>
        <end position="305"/>
    </location>
</feature>
<comment type="caution">
    <text evidence="2">The sequence shown here is derived from an EMBL/GenBank/DDBJ whole genome shotgun (WGS) entry which is preliminary data.</text>
</comment>
<dbReference type="Proteomes" id="UP000247702">
    <property type="component" value="Unassembled WGS sequence"/>
</dbReference>
<accession>A0A2Z6RKX4</accession>
<feature type="transmembrane region" description="Helical" evidence="1">
    <location>
        <begin position="79"/>
        <end position="101"/>
    </location>
</feature>
<proteinExistence type="predicted"/>
<dbReference type="OrthoDB" id="2333053at2759"/>
<feature type="transmembrane region" description="Helical" evidence="1">
    <location>
        <begin position="245"/>
        <end position="270"/>
    </location>
</feature>
<evidence type="ECO:0000313" key="2">
    <source>
        <dbReference type="EMBL" id="GBC03416.1"/>
    </source>
</evidence>
<feature type="transmembrane region" description="Helical" evidence="1">
    <location>
        <begin position="121"/>
        <end position="148"/>
    </location>
</feature>
<keyword evidence="1" id="KW-1133">Transmembrane helix</keyword>
<feature type="transmembrane region" description="Helical" evidence="1">
    <location>
        <begin position="27"/>
        <end position="48"/>
    </location>
</feature>
<reference evidence="3" key="2">
    <citation type="submission" date="2019-10" db="EMBL/GenBank/DDBJ databases">
        <title>Conservation and host-specific expression of non-tandemly repeated heterogenous ribosome RNA gene in arbuscular mycorrhizal fungi.</title>
        <authorList>
            <person name="Maeda T."/>
            <person name="Kobayashi Y."/>
            <person name="Nakagawa T."/>
            <person name="Ezawa T."/>
            <person name="Yamaguchi K."/>
            <person name="Bino T."/>
            <person name="Nishimoto Y."/>
            <person name="Shigenobu S."/>
            <person name="Kawaguchi M."/>
        </authorList>
    </citation>
    <scope>NUCLEOTIDE SEQUENCE</scope>
    <source>
        <strain evidence="3">HR1</strain>
    </source>
</reference>
<organism evidence="2 4">
    <name type="scientific">Rhizophagus clarus</name>
    <dbReference type="NCBI Taxonomy" id="94130"/>
    <lineage>
        <taxon>Eukaryota</taxon>
        <taxon>Fungi</taxon>
        <taxon>Fungi incertae sedis</taxon>
        <taxon>Mucoromycota</taxon>
        <taxon>Glomeromycotina</taxon>
        <taxon>Glomeromycetes</taxon>
        <taxon>Glomerales</taxon>
        <taxon>Glomeraceae</taxon>
        <taxon>Rhizophagus</taxon>
    </lineage>
</organism>
<protein>
    <submittedName>
        <fullName evidence="2">Uncharacterized protein</fullName>
    </submittedName>
</protein>
<reference evidence="2 4" key="1">
    <citation type="submission" date="2017-11" db="EMBL/GenBank/DDBJ databases">
        <title>The genome of Rhizophagus clarus HR1 reveals common genetic basis of auxotrophy among arbuscular mycorrhizal fungi.</title>
        <authorList>
            <person name="Kobayashi Y."/>
        </authorList>
    </citation>
    <scope>NUCLEOTIDE SEQUENCE [LARGE SCALE GENOMIC DNA]</scope>
    <source>
        <strain evidence="2 4">HR1</strain>
    </source>
</reference>
<dbReference type="EMBL" id="BLAL01000160">
    <property type="protein sequence ID" value="GES86440.1"/>
    <property type="molecule type" value="Genomic_DNA"/>
</dbReference>
<sequence length="347" mass="41107">MVKRREDDTLQGILRIFYRKLKFPEKVFLYAYLIETTGYILFYTALLISSGKFLVNFVSIGLTMFPVISGITMFHSKTILHGISFLVVHSFPIVLGGSFFHTQHYECAKLNSVNCIFANPAVYAFSFFLLVLLIMFTIFYCSVLYVLWSKSIWPIRHKYPYSKDKEIISMDAVYQLQFPIFHAKVMVIGYWTSFYVFQVWSLNILANNLRVMRVVSYFVPLNFIVLFYAFFMLKGVRDESNWMMFVLYFGNIFQAAFLCYTTIDFCYLYYRTLSLCFTYGVFFNIYWWTSVLAWVVLFLSTWNSIRCHKNFGKNLGFYLTYEPIPDVFKPGRKLRKRETSKITDLDF</sequence>